<protein>
    <submittedName>
        <fullName evidence="1">Uncharacterized protein</fullName>
    </submittedName>
</protein>
<proteinExistence type="predicted"/>
<dbReference type="RefSeq" id="WP_021233955.1">
    <property type="nucleotide sequence ID" value="NZ_ATHL01000075.1"/>
</dbReference>
<gene>
    <name evidence="1" type="ORF">L284_10530</name>
</gene>
<name>T0HS15_9SPHN</name>
<dbReference type="OrthoDB" id="7473248at2"/>
<dbReference type="EMBL" id="ATHL01000075">
    <property type="protein sequence ID" value="EQB15837.1"/>
    <property type="molecule type" value="Genomic_DNA"/>
</dbReference>
<dbReference type="AlphaFoldDB" id="T0HS15"/>
<accession>T0HS15</accession>
<organism evidence="1 2">
    <name type="scientific">Novosphingobium lindaniclasticum LE124</name>
    <dbReference type="NCBI Taxonomy" id="1096930"/>
    <lineage>
        <taxon>Bacteria</taxon>
        <taxon>Pseudomonadati</taxon>
        <taxon>Pseudomonadota</taxon>
        <taxon>Alphaproteobacteria</taxon>
        <taxon>Sphingomonadales</taxon>
        <taxon>Sphingomonadaceae</taxon>
        <taxon>Novosphingobium</taxon>
    </lineage>
</organism>
<dbReference type="PATRIC" id="fig|1096930.3.peg.2087"/>
<reference evidence="1 2" key="1">
    <citation type="journal article" date="2013" name="Genome Announc.">
        <title>Genome Sequence of Novosphingobium lindaniclasticum LE124T, Isolated from a Hexachlorocyclohexane Dumpsite.</title>
        <authorList>
            <person name="Saxena A."/>
            <person name="Nayyar N."/>
            <person name="Sangwan N."/>
            <person name="Kumari R."/>
            <person name="Khurana J.P."/>
            <person name="Lal R."/>
        </authorList>
    </citation>
    <scope>NUCLEOTIDE SEQUENCE [LARGE SCALE GENOMIC DNA]</scope>
    <source>
        <strain evidence="1 2">LE124</strain>
    </source>
</reference>
<keyword evidence="2" id="KW-1185">Reference proteome</keyword>
<evidence type="ECO:0000313" key="2">
    <source>
        <dbReference type="Proteomes" id="UP000015527"/>
    </source>
</evidence>
<evidence type="ECO:0000313" key="1">
    <source>
        <dbReference type="EMBL" id="EQB15837.1"/>
    </source>
</evidence>
<comment type="caution">
    <text evidence="1">The sequence shown here is derived from an EMBL/GenBank/DDBJ whole genome shotgun (WGS) entry which is preliminary data.</text>
</comment>
<sequence length="113" mass="12500">MPAIDTTPAAPAASEQIVDAFDLRQMRSAPGMRFSVVRPRCPESRPGEIVVCAPDPDRERVLPLPQEFEMPSAVPRLEMKLDENTTADLHLQAEAFPNGTVSNRVMVGVKRKF</sequence>
<dbReference type="Proteomes" id="UP000015527">
    <property type="component" value="Unassembled WGS sequence"/>
</dbReference>